<dbReference type="GeneID" id="81379811"/>
<evidence type="ECO:0000313" key="2">
    <source>
        <dbReference type="Proteomes" id="UP001147733"/>
    </source>
</evidence>
<sequence>MGAPDMTLPKTEQDVIPDSMRYEYDAWLLDDHPLRSHPTVCIPGLGTFIAEWYSSVERRWKDGLLRVGCIILACWATFQCLRALPSVASKGSTPLTQHNTREWHFTCTFPRSDPRANALAQSAVAGCSGFRTDIWLHGNELQMGPSDAGPADINDMQHRLDSLVFKLGSRDLSTDIQIPLSAEGESPNNVPEENDVSHSFWLLLDPQSPVNELFPYLVSHLDSLRQRGLLTHWEGHRVVHRPFTILLTGESSPGSNCADHPYTDLFWISSDDTISWDETAVRGQLAPICGI</sequence>
<name>A0A9W9TVT8_PENCI</name>
<dbReference type="AlphaFoldDB" id="A0A9W9TVT8"/>
<dbReference type="RefSeq" id="XP_056506401.1">
    <property type="nucleotide sequence ID" value="XM_056640644.1"/>
</dbReference>
<dbReference type="OrthoDB" id="4499526at2759"/>
<reference evidence="1" key="2">
    <citation type="journal article" date="2023" name="IMA Fungus">
        <title>Comparative genomic study of the Penicillium genus elucidates a diverse pangenome and 15 lateral gene transfer events.</title>
        <authorList>
            <person name="Petersen C."/>
            <person name="Sorensen T."/>
            <person name="Nielsen M.R."/>
            <person name="Sondergaard T.E."/>
            <person name="Sorensen J.L."/>
            <person name="Fitzpatrick D.A."/>
            <person name="Frisvad J.C."/>
            <person name="Nielsen K.L."/>
        </authorList>
    </citation>
    <scope>NUCLEOTIDE SEQUENCE</scope>
    <source>
        <strain evidence="1">IBT 23319</strain>
    </source>
</reference>
<proteinExistence type="predicted"/>
<protein>
    <submittedName>
        <fullName evidence="1">Uncharacterized protein</fullName>
    </submittedName>
</protein>
<comment type="caution">
    <text evidence="1">The sequence shown here is derived from an EMBL/GenBank/DDBJ whole genome shotgun (WGS) entry which is preliminary data.</text>
</comment>
<organism evidence="1 2">
    <name type="scientific">Penicillium citrinum</name>
    <dbReference type="NCBI Taxonomy" id="5077"/>
    <lineage>
        <taxon>Eukaryota</taxon>
        <taxon>Fungi</taxon>
        <taxon>Dikarya</taxon>
        <taxon>Ascomycota</taxon>
        <taxon>Pezizomycotina</taxon>
        <taxon>Eurotiomycetes</taxon>
        <taxon>Eurotiomycetidae</taxon>
        <taxon>Eurotiales</taxon>
        <taxon>Aspergillaceae</taxon>
        <taxon>Penicillium</taxon>
    </lineage>
</organism>
<dbReference type="Proteomes" id="UP001147733">
    <property type="component" value="Unassembled WGS sequence"/>
</dbReference>
<gene>
    <name evidence="1" type="ORF">N7469_001724</name>
</gene>
<accession>A0A9W9TVT8</accession>
<evidence type="ECO:0000313" key="1">
    <source>
        <dbReference type="EMBL" id="KAJ5243397.1"/>
    </source>
</evidence>
<dbReference type="EMBL" id="JAPQKT010000001">
    <property type="protein sequence ID" value="KAJ5243397.1"/>
    <property type="molecule type" value="Genomic_DNA"/>
</dbReference>
<keyword evidence="2" id="KW-1185">Reference proteome</keyword>
<reference evidence="1" key="1">
    <citation type="submission" date="2022-11" db="EMBL/GenBank/DDBJ databases">
        <authorList>
            <person name="Petersen C."/>
        </authorList>
    </citation>
    <scope>NUCLEOTIDE SEQUENCE</scope>
    <source>
        <strain evidence="1">IBT 23319</strain>
    </source>
</reference>